<comment type="caution">
    <text evidence="2">The sequence shown here is derived from an EMBL/GenBank/DDBJ whole genome shotgun (WGS) entry which is preliminary data.</text>
</comment>
<evidence type="ECO:0000256" key="1">
    <source>
        <dbReference type="SAM" id="SignalP"/>
    </source>
</evidence>
<organism evidence="2 3">
    <name type="scientific">Engystomops pustulosus</name>
    <name type="common">Tungara frog</name>
    <name type="synonym">Physalaemus pustulosus</name>
    <dbReference type="NCBI Taxonomy" id="76066"/>
    <lineage>
        <taxon>Eukaryota</taxon>
        <taxon>Metazoa</taxon>
        <taxon>Chordata</taxon>
        <taxon>Craniata</taxon>
        <taxon>Vertebrata</taxon>
        <taxon>Euteleostomi</taxon>
        <taxon>Amphibia</taxon>
        <taxon>Batrachia</taxon>
        <taxon>Anura</taxon>
        <taxon>Neobatrachia</taxon>
        <taxon>Hyloidea</taxon>
        <taxon>Leptodactylidae</taxon>
        <taxon>Leiuperinae</taxon>
        <taxon>Engystomops</taxon>
    </lineage>
</organism>
<dbReference type="Proteomes" id="UP000824782">
    <property type="component" value="Unassembled WGS sequence"/>
</dbReference>
<accession>A0AAV6ZNF3</accession>
<protein>
    <submittedName>
        <fullName evidence="2">Uncharacterized protein</fullName>
    </submittedName>
</protein>
<sequence>MRAIVALVLLIVLKPWCLPAPVHFQQLMTPDSQALVVGLCPESSDQWRWCCGCWADTEQNCLAPLVDGCCSADMMVDMTEEESLLGLGPKRIACGGHGIFSFVRPLDP</sequence>
<keyword evidence="3" id="KW-1185">Reference proteome</keyword>
<name>A0AAV6ZNF3_ENGPU</name>
<keyword evidence="1" id="KW-0732">Signal</keyword>
<evidence type="ECO:0000313" key="2">
    <source>
        <dbReference type="EMBL" id="KAG8549044.1"/>
    </source>
</evidence>
<reference evidence="2" key="1">
    <citation type="thesis" date="2020" institute="ProQuest LLC" country="789 East Eisenhower Parkway, Ann Arbor, MI, USA">
        <title>Comparative Genomics and Chromosome Evolution.</title>
        <authorList>
            <person name="Mudd A.B."/>
        </authorList>
    </citation>
    <scope>NUCLEOTIDE SEQUENCE</scope>
    <source>
        <strain evidence="2">237g6f4</strain>
        <tissue evidence="2">Blood</tissue>
    </source>
</reference>
<gene>
    <name evidence="2" type="ORF">GDO81_022992</name>
</gene>
<dbReference type="EMBL" id="WNYA01000262">
    <property type="protein sequence ID" value="KAG8549044.1"/>
    <property type="molecule type" value="Genomic_DNA"/>
</dbReference>
<evidence type="ECO:0000313" key="3">
    <source>
        <dbReference type="Proteomes" id="UP000824782"/>
    </source>
</evidence>
<feature type="signal peptide" evidence="1">
    <location>
        <begin position="1"/>
        <end position="19"/>
    </location>
</feature>
<proteinExistence type="predicted"/>
<feature type="chain" id="PRO_5043574502" evidence="1">
    <location>
        <begin position="20"/>
        <end position="108"/>
    </location>
</feature>
<dbReference type="AlphaFoldDB" id="A0AAV6ZNF3"/>